<dbReference type="OrthoDB" id="185373at2759"/>
<dbReference type="Proteomes" id="UP000283530">
    <property type="component" value="Unassembled WGS sequence"/>
</dbReference>
<keyword evidence="1" id="KW-0677">Repeat</keyword>
<gene>
    <name evidence="3" type="ORF">CKAN_00085200</name>
</gene>
<dbReference type="NCBIfam" id="TIGR00756">
    <property type="entry name" value="PPR"/>
    <property type="match status" value="4"/>
</dbReference>
<organism evidence="3 4">
    <name type="scientific">Cinnamomum micranthum f. kanehirae</name>
    <dbReference type="NCBI Taxonomy" id="337451"/>
    <lineage>
        <taxon>Eukaryota</taxon>
        <taxon>Viridiplantae</taxon>
        <taxon>Streptophyta</taxon>
        <taxon>Embryophyta</taxon>
        <taxon>Tracheophyta</taxon>
        <taxon>Spermatophyta</taxon>
        <taxon>Magnoliopsida</taxon>
        <taxon>Magnoliidae</taxon>
        <taxon>Laurales</taxon>
        <taxon>Lauraceae</taxon>
        <taxon>Cinnamomum</taxon>
    </lineage>
</organism>
<proteinExistence type="predicted"/>
<evidence type="ECO:0000313" key="4">
    <source>
        <dbReference type="Proteomes" id="UP000283530"/>
    </source>
</evidence>
<dbReference type="PROSITE" id="PS51375">
    <property type="entry name" value="PPR"/>
    <property type="match status" value="4"/>
</dbReference>
<dbReference type="InterPro" id="IPR011990">
    <property type="entry name" value="TPR-like_helical_dom_sf"/>
</dbReference>
<evidence type="ECO:0000313" key="3">
    <source>
        <dbReference type="EMBL" id="RWR72616.1"/>
    </source>
</evidence>
<comment type="caution">
    <text evidence="3">The sequence shown here is derived from an EMBL/GenBank/DDBJ whole genome shotgun (WGS) entry which is preliminary data.</text>
</comment>
<sequence>MMLQRLGFLLHNCSKAKAVRHGLSLHAVVIKTGLHSDIFLYNHVLNMYAKCGNMDAARQVFDEMTVRNLVSWSAMISGYDQGGEPLMALNLFSQMQLALNEFIYASVISACASLTALDLGKQIHAHSLKSGYGPISFVSNSLVSMYTSCSLCDDAFAVFSCTTEPNSVSYNAMIAGLAENMQLDKGLELFKSMHRRGVLPDRFSFVGALGICTSMQDLQRGIELHCLAIKLGLGTTPFVGNMILTMYSKCNSINDAELTFESIEEKDIISWNTLIASCSHCGDHDKALRVFGEMGRAGIRPDDFTFTSALAASAGLASIRHGSQIHCNLIRSKQDFDVGVGNALVNMYAKCGCIEYACFLFERMHNRNLVSWNTIIAGYGNNGNGRRAIKTFEQMNAMGIRPDSVTFIGLLAACNHAGLVDEGRAYFDSMEAIYGITPEIEHFSCLIDLLGRSGRLDEAEKYLKSFPFGGDSVVWGSLLSACRLRGDVVVGERVAGQLLELQPETSSPYVLLSNLYAADGRWDGVAEARKMLKGSGRKKEAGHSLIQVKGMVEKFTVGDFSHSRIEAIKEVLGSLSWAVGEFSPQI</sequence>
<dbReference type="Pfam" id="PF20431">
    <property type="entry name" value="E_motif"/>
    <property type="match status" value="1"/>
</dbReference>
<dbReference type="PANTHER" id="PTHR47926">
    <property type="entry name" value="PENTATRICOPEPTIDE REPEAT-CONTAINING PROTEIN"/>
    <property type="match status" value="1"/>
</dbReference>
<protein>
    <submittedName>
        <fullName evidence="3">Pentatricopeptide repeat-containing protein isoform X2</fullName>
    </submittedName>
</protein>
<dbReference type="GO" id="GO:0009451">
    <property type="term" value="P:RNA modification"/>
    <property type="evidence" value="ECO:0007669"/>
    <property type="project" value="InterPro"/>
</dbReference>
<dbReference type="GO" id="GO:0003723">
    <property type="term" value="F:RNA binding"/>
    <property type="evidence" value="ECO:0007669"/>
    <property type="project" value="InterPro"/>
</dbReference>
<dbReference type="Pfam" id="PF12854">
    <property type="entry name" value="PPR_1"/>
    <property type="match status" value="1"/>
</dbReference>
<evidence type="ECO:0000256" key="2">
    <source>
        <dbReference type="PROSITE-ProRule" id="PRU00708"/>
    </source>
</evidence>
<dbReference type="FunFam" id="1.25.40.10:FF:001103">
    <property type="entry name" value="Glycerol-3-phosphate dehydrogenase [NAD(+)]"/>
    <property type="match status" value="1"/>
</dbReference>
<feature type="repeat" description="PPR" evidence="2">
    <location>
        <begin position="267"/>
        <end position="301"/>
    </location>
</feature>
<keyword evidence="4" id="KW-1185">Reference proteome</keyword>
<dbReference type="Pfam" id="PF01535">
    <property type="entry name" value="PPR"/>
    <property type="match status" value="2"/>
</dbReference>
<evidence type="ECO:0000256" key="1">
    <source>
        <dbReference type="ARBA" id="ARBA00022737"/>
    </source>
</evidence>
<dbReference type="EMBL" id="QPKB01000001">
    <property type="protein sequence ID" value="RWR72616.1"/>
    <property type="molecule type" value="Genomic_DNA"/>
</dbReference>
<dbReference type="Pfam" id="PF13041">
    <property type="entry name" value="PPR_2"/>
    <property type="match status" value="3"/>
</dbReference>
<dbReference type="STRING" id="337451.A0A3S3M3H7"/>
<feature type="repeat" description="PPR" evidence="2">
    <location>
        <begin position="166"/>
        <end position="200"/>
    </location>
</feature>
<dbReference type="InterPro" id="IPR046960">
    <property type="entry name" value="PPR_At4g14850-like_plant"/>
</dbReference>
<name>A0A3S3M3H7_9MAGN</name>
<feature type="repeat" description="PPR" evidence="2">
    <location>
        <begin position="37"/>
        <end position="71"/>
    </location>
</feature>
<dbReference type="FunFam" id="1.25.40.10:FF:000090">
    <property type="entry name" value="Pentatricopeptide repeat-containing protein, chloroplastic"/>
    <property type="match status" value="1"/>
</dbReference>
<reference evidence="3 4" key="1">
    <citation type="journal article" date="2019" name="Nat. Plants">
        <title>Stout camphor tree genome fills gaps in understanding of flowering plant genome evolution.</title>
        <authorList>
            <person name="Chaw S.M."/>
            <person name="Liu Y.C."/>
            <person name="Wu Y.W."/>
            <person name="Wang H.Y."/>
            <person name="Lin C.I."/>
            <person name="Wu C.S."/>
            <person name="Ke H.M."/>
            <person name="Chang L.Y."/>
            <person name="Hsu C.Y."/>
            <person name="Yang H.T."/>
            <person name="Sudianto E."/>
            <person name="Hsu M.H."/>
            <person name="Wu K.P."/>
            <person name="Wang L.N."/>
            <person name="Leebens-Mack J.H."/>
            <person name="Tsai I.J."/>
        </authorList>
    </citation>
    <scope>NUCLEOTIDE SEQUENCE [LARGE SCALE GENOMIC DNA]</scope>
    <source>
        <strain evidence="4">cv. Chaw 1501</strain>
        <tissue evidence="3">Young leaves</tissue>
    </source>
</reference>
<dbReference type="InterPro" id="IPR002885">
    <property type="entry name" value="PPR_rpt"/>
</dbReference>
<dbReference type="AlphaFoldDB" id="A0A3S3M3H7"/>
<dbReference type="Gene3D" id="1.25.40.10">
    <property type="entry name" value="Tetratricopeptide repeat domain"/>
    <property type="match status" value="5"/>
</dbReference>
<dbReference type="FunFam" id="1.25.40.10:FF:000344">
    <property type="entry name" value="Pentatricopeptide repeat-containing protein"/>
    <property type="match status" value="1"/>
</dbReference>
<dbReference type="InterPro" id="IPR046848">
    <property type="entry name" value="E_motif"/>
</dbReference>
<accession>A0A3S3M3H7</accession>
<feature type="repeat" description="PPR" evidence="2">
    <location>
        <begin position="368"/>
        <end position="402"/>
    </location>
</feature>
<dbReference type="PANTHER" id="PTHR47926:SF452">
    <property type="entry name" value="PENTATRICOPEPTIDE REPEAT-CONTAINING PROTEIN"/>
    <property type="match status" value="1"/>
</dbReference>
<dbReference type="FunFam" id="1.25.40.10:FF:000351">
    <property type="entry name" value="Pentatricopeptide repeat-containing protein"/>
    <property type="match status" value="1"/>
</dbReference>